<dbReference type="GO" id="GO:0005524">
    <property type="term" value="F:ATP binding"/>
    <property type="evidence" value="ECO:0007669"/>
    <property type="project" value="InterPro"/>
</dbReference>
<dbReference type="PROSITE" id="PS50011">
    <property type="entry name" value="PROTEIN_KINASE_DOM"/>
    <property type="match status" value="1"/>
</dbReference>
<dbReference type="EMBL" id="KN817532">
    <property type="protein sequence ID" value="KJA25300.1"/>
    <property type="molecule type" value="Genomic_DNA"/>
</dbReference>
<evidence type="ECO:0000313" key="2">
    <source>
        <dbReference type="EMBL" id="KJA25300.1"/>
    </source>
</evidence>
<protein>
    <recommendedName>
        <fullName evidence="1">Protein kinase domain-containing protein</fullName>
    </recommendedName>
</protein>
<keyword evidence="3" id="KW-1185">Reference proteome</keyword>
<dbReference type="PROSITE" id="PS00108">
    <property type="entry name" value="PROTEIN_KINASE_ST"/>
    <property type="match status" value="1"/>
</dbReference>
<dbReference type="AlphaFoldDB" id="A0A0D2Q196"/>
<dbReference type="PANTHER" id="PTHR44167:SF30">
    <property type="entry name" value="PHOSPHORYLASE KINASE"/>
    <property type="match status" value="1"/>
</dbReference>
<name>A0A0D2Q196_HYPSF</name>
<dbReference type="SUPFAM" id="SSF56112">
    <property type="entry name" value="Protein kinase-like (PK-like)"/>
    <property type="match status" value="1"/>
</dbReference>
<dbReference type="GO" id="GO:0044773">
    <property type="term" value="P:mitotic DNA damage checkpoint signaling"/>
    <property type="evidence" value="ECO:0007669"/>
    <property type="project" value="TreeGrafter"/>
</dbReference>
<feature type="domain" description="Protein kinase" evidence="1">
    <location>
        <begin position="1"/>
        <end position="189"/>
    </location>
</feature>
<organism evidence="2 3">
    <name type="scientific">Hypholoma sublateritium (strain FD-334 SS-4)</name>
    <dbReference type="NCBI Taxonomy" id="945553"/>
    <lineage>
        <taxon>Eukaryota</taxon>
        <taxon>Fungi</taxon>
        <taxon>Dikarya</taxon>
        <taxon>Basidiomycota</taxon>
        <taxon>Agaricomycotina</taxon>
        <taxon>Agaricomycetes</taxon>
        <taxon>Agaricomycetidae</taxon>
        <taxon>Agaricales</taxon>
        <taxon>Agaricineae</taxon>
        <taxon>Strophariaceae</taxon>
        <taxon>Hypholoma</taxon>
    </lineage>
</organism>
<accession>A0A0D2Q196</accession>
<dbReference type="STRING" id="945553.A0A0D2Q196"/>
<dbReference type="Proteomes" id="UP000054270">
    <property type="component" value="Unassembled WGS sequence"/>
</dbReference>
<dbReference type="Pfam" id="PF00069">
    <property type="entry name" value="Pkinase"/>
    <property type="match status" value="1"/>
</dbReference>
<dbReference type="InterPro" id="IPR000719">
    <property type="entry name" value="Prot_kinase_dom"/>
</dbReference>
<dbReference type="OrthoDB" id="10252171at2759"/>
<dbReference type="InterPro" id="IPR011009">
    <property type="entry name" value="Kinase-like_dom_sf"/>
</dbReference>
<dbReference type="Gene3D" id="1.10.510.10">
    <property type="entry name" value="Transferase(Phosphotransferase) domain 1"/>
    <property type="match status" value="1"/>
</dbReference>
<evidence type="ECO:0000259" key="1">
    <source>
        <dbReference type="PROSITE" id="PS50011"/>
    </source>
</evidence>
<reference evidence="3" key="1">
    <citation type="submission" date="2014-04" db="EMBL/GenBank/DDBJ databases">
        <title>Evolutionary Origins and Diversification of the Mycorrhizal Mutualists.</title>
        <authorList>
            <consortium name="DOE Joint Genome Institute"/>
            <consortium name="Mycorrhizal Genomics Consortium"/>
            <person name="Kohler A."/>
            <person name="Kuo A."/>
            <person name="Nagy L.G."/>
            <person name="Floudas D."/>
            <person name="Copeland A."/>
            <person name="Barry K.W."/>
            <person name="Cichocki N."/>
            <person name="Veneault-Fourrey C."/>
            <person name="LaButti K."/>
            <person name="Lindquist E.A."/>
            <person name="Lipzen A."/>
            <person name="Lundell T."/>
            <person name="Morin E."/>
            <person name="Murat C."/>
            <person name="Riley R."/>
            <person name="Ohm R."/>
            <person name="Sun H."/>
            <person name="Tunlid A."/>
            <person name="Henrissat B."/>
            <person name="Grigoriev I.V."/>
            <person name="Hibbett D.S."/>
            <person name="Martin F."/>
        </authorList>
    </citation>
    <scope>NUCLEOTIDE SEQUENCE [LARGE SCALE GENOMIC DNA]</scope>
    <source>
        <strain evidence="3">FD-334 SS-4</strain>
    </source>
</reference>
<dbReference type="SMART" id="SM00220">
    <property type="entry name" value="S_TKc"/>
    <property type="match status" value="1"/>
</dbReference>
<dbReference type="GO" id="GO:0005634">
    <property type="term" value="C:nucleus"/>
    <property type="evidence" value="ECO:0007669"/>
    <property type="project" value="TreeGrafter"/>
</dbReference>
<dbReference type="GO" id="GO:0004674">
    <property type="term" value="F:protein serine/threonine kinase activity"/>
    <property type="evidence" value="ECO:0007669"/>
    <property type="project" value="TreeGrafter"/>
</dbReference>
<dbReference type="PANTHER" id="PTHR44167">
    <property type="entry name" value="OVARIAN-SPECIFIC SERINE/THREONINE-PROTEIN KINASE LOK-RELATED"/>
    <property type="match status" value="1"/>
</dbReference>
<dbReference type="InterPro" id="IPR008271">
    <property type="entry name" value="Ser/Thr_kinase_AS"/>
</dbReference>
<gene>
    <name evidence="2" type="ORF">HYPSUDRAFT_422075</name>
</gene>
<evidence type="ECO:0000313" key="3">
    <source>
        <dbReference type="Proteomes" id="UP000054270"/>
    </source>
</evidence>
<sequence length="250" mass="28349">MCDLRDFLPRLEGKGEARALLAQIVLALATIHAIGMTHGDIKPENVMVDRSGNIKLMDFGSSYVRPTAAPLERSTVHPSVVFTLAYAAPERYAGTSPATDYWSLGCLFYELAMRTESERPKALGDNVLFELIDLRRWVEGYRNGDNLRSHLPQDGEVLDSDSLSLLSGLLCPNPGCRFTIDDMLNHAYFANINRRDRTMSEFQRLRQDLYKGDVNSFSDRQAKYLDTAAQNVVARQKILIQTDRYNLWLR</sequence>
<proteinExistence type="predicted"/>